<gene>
    <name evidence="1" type="ORF">SAMEA4412692_01456</name>
</gene>
<protein>
    <submittedName>
        <fullName evidence="1">Uncharacterized protein</fullName>
    </submittedName>
</protein>
<sequence length="80" mass="9400">MIWNMLIRKIEERLVHKIIDDLYTFGNHSLNYTKQVRTTLSIYAVEKKYIVTNPVLTVKITPKKAEEELKPKAKGVRQKS</sequence>
<name>A0A239SWZ9_9STRE</name>
<organism evidence="1 2">
    <name type="scientific">Streptococcus merionis</name>
    <dbReference type="NCBI Taxonomy" id="400065"/>
    <lineage>
        <taxon>Bacteria</taxon>
        <taxon>Bacillati</taxon>
        <taxon>Bacillota</taxon>
        <taxon>Bacilli</taxon>
        <taxon>Lactobacillales</taxon>
        <taxon>Streptococcaceae</taxon>
        <taxon>Streptococcus</taxon>
    </lineage>
</organism>
<accession>A0A239SWZ9</accession>
<dbReference type="EMBL" id="LT906439">
    <property type="protein sequence ID" value="SNU89358.1"/>
    <property type="molecule type" value="Genomic_DNA"/>
</dbReference>
<reference evidence="1 2" key="1">
    <citation type="submission" date="2017-06" db="EMBL/GenBank/DDBJ databases">
        <authorList>
            <consortium name="Pathogen Informatics"/>
        </authorList>
    </citation>
    <scope>NUCLEOTIDE SEQUENCE [LARGE SCALE GENOMIC DNA]</scope>
    <source>
        <strain evidence="1 2">NCTC13788</strain>
    </source>
</reference>
<evidence type="ECO:0000313" key="1">
    <source>
        <dbReference type="EMBL" id="SNU89358.1"/>
    </source>
</evidence>
<dbReference type="Proteomes" id="UP000215185">
    <property type="component" value="Chromosome 1"/>
</dbReference>
<dbReference type="AlphaFoldDB" id="A0A239SWZ9"/>
<proteinExistence type="predicted"/>
<evidence type="ECO:0000313" key="2">
    <source>
        <dbReference type="Proteomes" id="UP000215185"/>
    </source>
</evidence>
<dbReference type="STRING" id="1123308.GCA_000380085_01758"/>
<dbReference type="KEGG" id="smen:SAMEA4412692_1456"/>
<keyword evidence="2" id="KW-1185">Reference proteome</keyword>